<evidence type="ECO:0000313" key="9">
    <source>
        <dbReference type="EMBL" id="GHC46631.1"/>
    </source>
</evidence>
<reference evidence="9" key="1">
    <citation type="journal article" date="2014" name="Int. J. Syst. Evol. Microbiol.">
        <title>Complete genome sequence of Corynebacterium casei LMG S-19264T (=DSM 44701T), isolated from a smear-ripened cheese.</title>
        <authorList>
            <consortium name="US DOE Joint Genome Institute (JGI-PGF)"/>
            <person name="Walter F."/>
            <person name="Albersmeier A."/>
            <person name="Kalinowski J."/>
            <person name="Ruckert C."/>
        </authorList>
    </citation>
    <scope>NUCLEOTIDE SEQUENCE</scope>
    <source>
        <strain evidence="9">KCTC 12988</strain>
    </source>
</reference>
<name>A0A918THV6_9BACT</name>
<reference evidence="9" key="2">
    <citation type="submission" date="2020-09" db="EMBL/GenBank/DDBJ databases">
        <authorList>
            <person name="Sun Q."/>
            <person name="Kim S."/>
        </authorList>
    </citation>
    <scope>NUCLEOTIDE SEQUENCE</scope>
    <source>
        <strain evidence="9">KCTC 12988</strain>
    </source>
</reference>
<dbReference type="SUPFAM" id="SSF53649">
    <property type="entry name" value="Alkaline phosphatase-like"/>
    <property type="match status" value="1"/>
</dbReference>
<dbReference type="Pfam" id="PF00884">
    <property type="entry name" value="Sulfatase"/>
    <property type="match status" value="1"/>
</dbReference>
<keyword evidence="4 7" id="KW-0732">Signal</keyword>
<keyword evidence="6" id="KW-0106">Calcium</keyword>
<comment type="caution">
    <text evidence="9">The sequence shown here is derived from an EMBL/GenBank/DDBJ whole genome shotgun (WGS) entry which is preliminary data.</text>
</comment>
<dbReference type="AlphaFoldDB" id="A0A918THV6"/>
<dbReference type="InterPro" id="IPR035874">
    <property type="entry name" value="IDS"/>
</dbReference>
<accession>A0A918THV6</accession>
<evidence type="ECO:0000256" key="3">
    <source>
        <dbReference type="ARBA" id="ARBA00022723"/>
    </source>
</evidence>
<keyword evidence="3" id="KW-0479">Metal-binding</keyword>
<evidence type="ECO:0000256" key="5">
    <source>
        <dbReference type="ARBA" id="ARBA00022801"/>
    </source>
</evidence>
<evidence type="ECO:0000256" key="7">
    <source>
        <dbReference type="SAM" id="SignalP"/>
    </source>
</evidence>
<dbReference type="PANTHER" id="PTHR45953:SF1">
    <property type="entry name" value="IDURONATE 2-SULFATASE"/>
    <property type="match status" value="1"/>
</dbReference>
<proteinExistence type="inferred from homology"/>
<evidence type="ECO:0000256" key="1">
    <source>
        <dbReference type="ARBA" id="ARBA00001913"/>
    </source>
</evidence>
<keyword evidence="5" id="KW-0378">Hydrolase</keyword>
<dbReference type="EMBL" id="BMXI01000003">
    <property type="protein sequence ID" value="GHC46631.1"/>
    <property type="molecule type" value="Genomic_DNA"/>
</dbReference>
<gene>
    <name evidence="9" type="ORF">GCM10007100_10340</name>
</gene>
<feature type="domain" description="Sulfatase N-terminal" evidence="8">
    <location>
        <begin position="27"/>
        <end position="383"/>
    </location>
</feature>
<evidence type="ECO:0000256" key="2">
    <source>
        <dbReference type="ARBA" id="ARBA00008779"/>
    </source>
</evidence>
<dbReference type="RefSeq" id="WP_189567975.1">
    <property type="nucleotide sequence ID" value="NZ_BMXI01000003.1"/>
</dbReference>
<comment type="similarity">
    <text evidence="2">Belongs to the sulfatase family.</text>
</comment>
<evidence type="ECO:0000256" key="4">
    <source>
        <dbReference type="ARBA" id="ARBA00022729"/>
    </source>
</evidence>
<dbReference type="InterPro" id="IPR017850">
    <property type="entry name" value="Alkaline_phosphatase_core_sf"/>
</dbReference>
<keyword evidence="10" id="KW-1185">Reference proteome</keyword>
<feature type="signal peptide" evidence="7">
    <location>
        <begin position="1"/>
        <end position="21"/>
    </location>
</feature>
<evidence type="ECO:0000259" key="8">
    <source>
        <dbReference type="Pfam" id="PF00884"/>
    </source>
</evidence>
<dbReference type="GO" id="GO:0046872">
    <property type="term" value="F:metal ion binding"/>
    <property type="evidence" value="ECO:0007669"/>
    <property type="project" value="UniProtKB-KW"/>
</dbReference>
<organism evidence="9 10">
    <name type="scientific">Roseibacillus persicicus</name>
    <dbReference type="NCBI Taxonomy" id="454148"/>
    <lineage>
        <taxon>Bacteria</taxon>
        <taxon>Pseudomonadati</taxon>
        <taxon>Verrucomicrobiota</taxon>
        <taxon>Verrucomicrobiia</taxon>
        <taxon>Verrucomicrobiales</taxon>
        <taxon>Verrucomicrobiaceae</taxon>
        <taxon>Roseibacillus</taxon>
    </lineage>
</organism>
<comment type="cofactor">
    <cofactor evidence="1">
        <name>Ca(2+)</name>
        <dbReference type="ChEBI" id="CHEBI:29108"/>
    </cofactor>
</comment>
<dbReference type="PANTHER" id="PTHR45953">
    <property type="entry name" value="IDURONATE 2-SULFATASE"/>
    <property type="match status" value="1"/>
</dbReference>
<dbReference type="InterPro" id="IPR000917">
    <property type="entry name" value="Sulfatase_N"/>
</dbReference>
<dbReference type="GO" id="GO:0004423">
    <property type="term" value="F:iduronate-2-sulfatase activity"/>
    <property type="evidence" value="ECO:0007669"/>
    <property type="project" value="InterPro"/>
</dbReference>
<dbReference type="GO" id="GO:0005737">
    <property type="term" value="C:cytoplasm"/>
    <property type="evidence" value="ECO:0007669"/>
    <property type="project" value="TreeGrafter"/>
</dbReference>
<protein>
    <submittedName>
        <fullName evidence="9">Iduronate-2-sulfatase</fullName>
    </submittedName>
</protein>
<feature type="chain" id="PRO_5037042633" evidence="7">
    <location>
        <begin position="22"/>
        <end position="479"/>
    </location>
</feature>
<evidence type="ECO:0000313" key="10">
    <source>
        <dbReference type="Proteomes" id="UP000644507"/>
    </source>
</evidence>
<dbReference type="CDD" id="cd16030">
    <property type="entry name" value="iduronate-2-sulfatase"/>
    <property type="match status" value="1"/>
</dbReference>
<dbReference type="Proteomes" id="UP000644507">
    <property type="component" value="Unassembled WGS sequence"/>
</dbReference>
<evidence type="ECO:0000256" key="6">
    <source>
        <dbReference type="ARBA" id="ARBA00022837"/>
    </source>
</evidence>
<dbReference type="Gene3D" id="3.40.720.10">
    <property type="entry name" value="Alkaline Phosphatase, subunit A"/>
    <property type="match status" value="1"/>
</dbReference>
<sequence>MRKYYISLVVGFVSTISAALAEDGRRPNILFVAYDDLRPEMGAYGAKEVITPNLDKLAAESTRFENAYVNYPLCMPSRSSMLSGIRFDNRNFTEGDSKVLYETMLTMQSTWPAVFHEAGYWTATRGKLYHGHVPKSERKAWDVPGRFYGQPEVYRLMEHHQDKVVEQGGVLKDLDILLAMESGPAALAYLAIDCADNELHDGEMAEAVVEFLAKERDRKKPFLISAGFTLPHLPWIAPKKYFDMYPEDAGELAPVPEGVERVVHKKDQRPLSSNIWNEGVDDEEARRLKRAYLACTTYADAQMGKIIEALKETGEYENTIIVMWGDHGYHLSEHGLWQKNKDYRVSMRCPLMIKAPGVKGGQVCERVVQNIDIYPTLLSLAGIEKPEEVVLHGRDLKPLLENPNREWERVAHVSCVGGRKGVISERYRFTEFRWGEDELYDLEADPDEWVNLAGRPEYAEKVKEFKKEIAKAVWNDKEG</sequence>